<reference evidence="2 4" key="1">
    <citation type="submission" date="2020-06" db="EMBL/GenBank/DDBJ databases">
        <title>Anoxygenic phototrophic Chloroflexota member uses a Type I reaction center.</title>
        <authorList>
            <person name="Tsuji J.M."/>
            <person name="Shaw N.A."/>
            <person name="Nagashima S."/>
            <person name="Venkiteswaran J."/>
            <person name="Schiff S.L."/>
            <person name="Hanada S."/>
            <person name="Tank M."/>
            <person name="Neufeld J.D."/>
        </authorList>
    </citation>
    <scope>NUCLEOTIDE SEQUENCE [LARGE SCALE GENOMIC DNA]</scope>
    <source>
        <strain evidence="2">L227-S17</strain>
    </source>
</reference>
<evidence type="ECO:0000313" key="5">
    <source>
        <dbReference type="Proteomes" id="UP001431572"/>
    </source>
</evidence>
<dbReference type="SUPFAM" id="SSF56726">
    <property type="entry name" value="DNA topoisomerase IV, alpha subunit"/>
    <property type="match status" value="1"/>
</dbReference>
<dbReference type="Proteomes" id="UP001431572">
    <property type="component" value="Chromosome 1"/>
</dbReference>
<feature type="transmembrane region" description="Helical" evidence="1">
    <location>
        <begin position="79"/>
        <end position="98"/>
    </location>
</feature>
<organism evidence="2 4">
    <name type="scientific">Candidatus Chlorohelix allophototropha</name>
    <dbReference type="NCBI Taxonomy" id="3003348"/>
    <lineage>
        <taxon>Bacteria</taxon>
        <taxon>Bacillati</taxon>
        <taxon>Chloroflexota</taxon>
        <taxon>Chloroflexia</taxon>
        <taxon>Candidatus Chloroheliales</taxon>
        <taxon>Candidatus Chloroheliaceae</taxon>
        <taxon>Candidatus Chlorohelix</taxon>
    </lineage>
</organism>
<sequence length="441" mass="49248">MKCIYCNTDSRYKERTDGTCKKCHRPFAFEPTKLKDFVITDPGFKATADAVAEKRTMFYTARQLYYQLMKRKSKQIQRASCYNSLIGLLFIASIALLIFTKNKFLPATIVMPVALFLSFFLSRIFVPALGLFSILSALLFSGLFLATKDLIVSVVAGATLLIVGLALVIAVPSGKKNKQKLAGTPQINFQAFEQNYLGAWIRAHGIPEKMLPRGGRLRPELRQQPAPDLHLYSFDRLLVVDNAEIADMLLANNFHTETNTPVVSIDGYPQDVFRNVMEMVRRNPNLKVFALHDASVEGCLLPLRLREDPAWFPQPNIAVIDLGLRPRQLASLPNLPVQKGYRGEQLPPDMNRALSLSERRWLQGGYYAELGAFKPSQLIKIIYRQIQRAADLENQHKFAAVQDPHGFFQTTLPGAPAIGIAYTGQPGENPGGGFPPPTVRS</sequence>
<keyword evidence="5" id="KW-1185">Reference proteome</keyword>
<dbReference type="GO" id="GO:0005694">
    <property type="term" value="C:chromosome"/>
    <property type="evidence" value="ECO:0007669"/>
    <property type="project" value="InterPro"/>
</dbReference>
<protein>
    <submittedName>
        <fullName evidence="2">Uncharacterized protein</fullName>
    </submittedName>
</protein>
<proteinExistence type="predicted"/>
<dbReference type="EMBL" id="CP128399">
    <property type="protein sequence ID" value="WJW66257.1"/>
    <property type="molecule type" value="Genomic_DNA"/>
</dbReference>
<evidence type="ECO:0000313" key="3">
    <source>
        <dbReference type="EMBL" id="WJW66257.1"/>
    </source>
</evidence>
<keyword evidence="1" id="KW-0472">Membrane</keyword>
<reference evidence="3" key="2">
    <citation type="journal article" date="2024" name="Nature">
        <title>Anoxygenic phototroph of the Chloroflexota uses a type I reaction centre.</title>
        <authorList>
            <person name="Tsuji J.M."/>
            <person name="Shaw N.A."/>
            <person name="Nagashima S."/>
            <person name="Venkiteswaran J.J."/>
            <person name="Schiff S.L."/>
            <person name="Watanabe T."/>
            <person name="Fukui M."/>
            <person name="Hanada S."/>
            <person name="Tank M."/>
            <person name="Neufeld J.D."/>
        </authorList>
    </citation>
    <scope>NUCLEOTIDE SEQUENCE</scope>
    <source>
        <strain evidence="3">L227-S17</strain>
    </source>
</reference>
<evidence type="ECO:0000256" key="1">
    <source>
        <dbReference type="SAM" id="Phobius"/>
    </source>
</evidence>
<keyword evidence="1" id="KW-0812">Transmembrane</keyword>
<dbReference type="Proteomes" id="UP000521676">
    <property type="component" value="Unassembled WGS sequence"/>
</dbReference>
<evidence type="ECO:0000313" key="2">
    <source>
        <dbReference type="EMBL" id="NWJ44364.1"/>
    </source>
</evidence>
<accession>A0A8T7LQQ1</accession>
<dbReference type="Gene3D" id="3.40.1360.10">
    <property type="match status" value="1"/>
</dbReference>
<evidence type="ECO:0000313" key="4">
    <source>
        <dbReference type="Proteomes" id="UP000521676"/>
    </source>
</evidence>
<dbReference type="InterPro" id="IPR036078">
    <property type="entry name" value="Spo11/TopoVI_A_sf"/>
</dbReference>
<feature type="transmembrane region" description="Helical" evidence="1">
    <location>
        <begin position="151"/>
        <end position="171"/>
    </location>
</feature>
<gene>
    <name evidence="2" type="ORF">HXX08_00650</name>
    <name evidence="3" type="ORF">OZ401_002049</name>
</gene>
<dbReference type="GO" id="GO:0003677">
    <property type="term" value="F:DNA binding"/>
    <property type="evidence" value="ECO:0007669"/>
    <property type="project" value="InterPro"/>
</dbReference>
<feature type="transmembrane region" description="Helical" evidence="1">
    <location>
        <begin position="128"/>
        <end position="145"/>
    </location>
</feature>
<dbReference type="EMBL" id="JACATZ010000001">
    <property type="protein sequence ID" value="NWJ44364.1"/>
    <property type="molecule type" value="Genomic_DNA"/>
</dbReference>
<feature type="transmembrane region" description="Helical" evidence="1">
    <location>
        <begin position="104"/>
        <end position="121"/>
    </location>
</feature>
<name>A0A8T7LQQ1_9CHLR</name>
<dbReference type="AlphaFoldDB" id="A0A8T7LQQ1"/>
<dbReference type="RefSeq" id="WP_341468140.1">
    <property type="nucleotide sequence ID" value="NZ_CP128399.1"/>
</dbReference>
<keyword evidence="1" id="KW-1133">Transmembrane helix</keyword>